<organism evidence="1 2">
    <name type="scientific">Wickerhamomyces pijperi</name>
    <name type="common">Yeast</name>
    <name type="synonym">Pichia pijperi</name>
    <dbReference type="NCBI Taxonomy" id="599730"/>
    <lineage>
        <taxon>Eukaryota</taxon>
        <taxon>Fungi</taxon>
        <taxon>Dikarya</taxon>
        <taxon>Ascomycota</taxon>
        <taxon>Saccharomycotina</taxon>
        <taxon>Saccharomycetes</taxon>
        <taxon>Phaffomycetales</taxon>
        <taxon>Wickerhamomycetaceae</taxon>
        <taxon>Wickerhamomyces</taxon>
    </lineage>
</organism>
<reference evidence="1" key="1">
    <citation type="journal article" date="2021" name="Open Biol.">
        <title>Shared evolutionary footprints suggest mitochondrial oxidative damage underlies multiple complex I losses in fungi.</title>
        <authorList>
            <person name="Schikora-Tamarit M.A."/>
            <person name="Marcet-Houben M."/>
            <person name="Nosek J."/>
            <person name="Gabaldon T."/>
        </authorList>
    </citation>
    <scope>NUCLEOTIDE SEQUENCE</scope>
    <source>
        <strain evidence="1">CBS2887</strain>
    </source>
</reference>
<keyword evidence="2" id="KW-1185">Reference proteome</keyword>
<evidence type="ECO:0000313" key="2">
    <source>
        <dbReference type="Proteomes" id="UP000774326"/>
    </source>
</evidence>
<protein>
    <submittedName>
        <fullName evidence="1">Uncharacterized protein</fullName>
    </submittedName>
</protein>
<evidence type="ECO:0000313" key="1">
    <source>
        <dbReference type="EMBL" id="KAH3683222.1"/>
    </source>
</evidence>
<comment type="caution">
    <text evidence="1">The sequence shown here is derived from an EMBL/GenBank/DDBJ whole genome shotgun (WGS) entry which is preliminary data.</text>
</comment>
<accession>A0A9P8Q2X3</accession>
<reference evidence="1" key="2">
    <citation type="submission" date="2021-01" db="EMBL/GenBank/DDBJ databases">
        <authorList>
            <person name="Schikora-Tamarit M.A."/>
        </authorList>
    </citation>
    <scope>NUCLEOTIDE SEQUENCE</scope>
    <source>
        <strain evidence="1">CBS2887</strain>
    </source>
</reference>
<name>A0A9P8Q2X3_WICPI</name>
<proteinExistence type="predicted"/>
<sequence>MNSNRKRPAPLKNEMKAFGSICDGVDSKGFMVILPMISCTCKLLYFKISSVVTSTNGTSFDLSLVEISSSPISGSLTKRRMYAASSNRWNSSTKFL</sequence>
<gene>
    <name evidence="1" type="ORF">WICPIJ_005812</name>
</gene>
<dbReference type="AlphaFoldDB" id="A0A9P8Q2X3"/>
<dbReference type="Proteomes" id="UP000774326">
    <property type="component" value="Unassembled WGS sequence"/>
</dbReference>
<dbReference type="EMBL" id="JAEUBG010003206">
    <property type="protein sequence ID" value="KAH3683222.1"/>
    <property type="molecule type" value="Genomic_DNA"/>
</dbReference>